<feature type="region of interest" description="Disordered" evidence="1">
    <location>
        <begin position="78"/>
        <end position="100"/>
    </location>
</feature>
<evidence type="ECO:0000313" key="3">
    <source>
        <dbReference type="Proteomes" id="UP001066276"/>
    </source>
</evidence>
<reference evidence="2" key="1">
    <citation type="journal article" date="2022" name="bioRxiv">
        <title>Sequencing and chromosome-scale assembly of the giantPleurodeles waltlgenome.</title>
        <authorList>
            <person name="Brown T."/>
            <person name="Elewa A."/>
            <person name="Iarovenko S."/>
            <person name="Subramanian E."/>
            <person name="Araus A.J."/>
            <person name="Petzold A."/>
            <person name="Susuki M."/>
            <person name="Suzuki K.-i.T."/>
            <person name="Hayashi T."/>
            <person name="Toyoda A."/>
            <person name="Oliveira C."/>
            <person name="Osipova E."/>
            <person name="Leigh N.D."/>
            <person name="Simon A."/>
            <person name="Yun M.H."/>
        </authorList>
    </citation>
    <scope>NUCLEOTIDE SEQUENCE</scope>
    <source>
        <strain evidence="2">20211129_DDA</strain>
        <tissue evidence="2">Liver</tissue>
    </source>
</reference>
<name>A0AAV7UD56_PLEWA</name>
<organism evidence="2 3">
    <name type="scientific">Pleurodeles waltl</name>
    <name type="common">Iberian ribbed newt</name>
    <dbReference type="NCBI Taxonomy" id="8319"/>
    <lineage>
        <taxon>Eukaryota</taxon>
        <taxon>Metazoa</taxon>
        <taxon>Chordata</taxon>
        <taxon>Craniata</taxon>
        <taxon>Vertebrata</taxon>
        <taxon>Euteleostomi</taxon>
        <taxon>Amphibia</taxon>
        <taxon>Batrachia</taxon>
        <taxon>Caudata</taxon>
        <taxon>Salamandroidea</taxon>
        <taxon>Salamandridae</taxon>
        <taxon>Pleurodelinae</taxon>
        <taxon>Pleurodeles</taxon>
    </lineage>
</organism>
<feature type="compositionally biased region" description="Basic and acidic residues" evidence="1">
    <location>
        <begin position="27"/>
        <end position="42"/>
    </location>
</feature>
<keyword evidence="3" id="KW-1185">Reference proteome</keyword>
<evidence type="ECO:0000256" key="1">
    <source>
        <dbReference type="SAM" id="MobiDB-lite"/>
    </source>
</evidence>
<accession>A0AAV7UD56</accession>
<feature type="region of interest" description="Disordered" evidence="1">
    <location>
        <begin position="1"/>
        <end position="43"/>
    </location>
</feature>
<dbReference type="EMBL" id="JANPWB010000005">
    <property type="protein sequence ID" value="KAJ1186456.1"/>
    <property type="molecule type" value="Genomic_DNA"/>
</dbReference>
<proteinExistence type="predicted"/>
<dbReference type="AlphaFoldDB" id="A0AAV7UD56"/>
<comment type="caution">
    <text evidence="2">The sequence shown here is derived from an EMBL/GenBank/DDBJ whole genome shotgun (WGS) entry which is preliminary data.</text>
</comment>
<sequence>MTADASGVRDGAGLRAPVTGSKRREVRRVSWRGDSHRGEPCHHTASPLCPLLLSPLHRMLAAAALDAAHLNQVGRPNSYGAGTGEQTRCGGEAGGACERA</sequence>
<protein>
    <submittedName>
        <fullName evidence="2">Uncharacterized protein</fullName>
    </submittedName>
</protein>
<gene>
    <name evidence="2" type="ORF">NDU88_003237</name>
</gene>
<evidence type="ECO:0000313" key="2">
    <source>
        <dbReference type="EMBL" id="KAJ1186456.1"/>
    </source>
</evidence>
<dbReference type="Proteomes" id="UP001066276">
    <property type="component" value="Chromosome 3_1"/>
</dbReference>